<protein>
    <recommendedName>
        <fullName evidence="6">DNA-directed RNA polymerase III subunit RPC3</fullName>
        <shortName evidence="6">RNA polymerase III subunit C3</shortName>
    </recommendedName>
</protein>
<evidence type="ECO:0000256" key="5">
    <source>
        <dbReference type="ARBA" id="ARBA00023242"/>
    </source>
</evidence>
<reference evidence="11" key="1">
    <citation type="submission" date="2025-08" db="UniProtKB">
        <authorList>
            <consortium name="RefSeq"/>
        </authorList>
    </citation>
    <scope>IDENTIFICATION</scope>
    <source>
        <tissue evidence="11">Whole body</tissue>
    </source>
</reference>
<dbReference type="PANTHER" id="PTHR12949">
    <property type="entry name" value="RNA POLYMERASE III DNA DIRECTED -RELATED"/>
    <property type="match status" value="1"/>
</dbReference>
<gene>
    <name evidence="11" type="primary">LOC107069163</name>
</gene>
<evidence type="ECO:0000256" key="2">
    <source>
        <dbReference type="ARBA" id="ARBA00007206"/>
    </source>
</evidence>
<evidence type="ECO:0000259" key="9">
    <source>
        <dbReference type="Pfam" id="PF22536"/>
    </source>
</evidence>
<comment type="subunit">
    <text evidence="6">Component of the RNA polymerase III (Pol III) complex consisting of 17 subunits.</text>
</comment>
<dbReference type="Gene3D" id="6.10.140.1450">
    <property type="match status" value="1"/>
</dbReference>
<feature type="domain" description="RNA polymerase III Rpc82 C -terminal" evidence="7">
    <location>
        <begin position="196"/>
        <end position="313"/>
    </location>
</feature>
<comment type="similarity">
    <text evidence="2 6">Belongs to the eukaryotic RPC3/POLR3C RNA polymerase subunit family.</text>
</comment>
<dbReference type="Pfam" id="PF22536">
    <property type="entry name" value="WHD_POLR3C"/>
    <property type="match status" value="1"/>
</dbReference>
<evidence type="ECO:0000256" key="6">
    <source>
        <dbReference type="RuleBase" id="RU367076"/>
    </source>
</evidence>
<comment type="function">
    <text evidence="6">DNA-dependent RNA polymerase catalyzes the transcription of DNA into RNA using the four ribonucleoside triphosphates as substrates. Specific core component of RNA polymerase III which synthesizes small RNAs, such as 5S rRNA and tRNAs.</text>
</comment>
<dbReference type="InterPro" id="IPR055207">
    <property type="entry name" value="POLR3C_WHD"/>
</dbReference>
<accession>A0ABM1INA9</accession>
<dbReference type="Pfam" id="PF08221">
    <property type="entry name" value="HTH_9"/>
    <property type="match status" value="1"/>
</dbReference>
<dbReference type="InterPro" id="IPR036388">
    <property type="entry name" value="WH-like_DNA-bd_sf"/>
</dbReference>
<keyword evidence="3 6" id="KW-0240">DNA-directed RNA polymerase</keyword>
<keyword evidence="5 6" id="KW-0539">Nucleus</keyword>
<dbReference type="InterPro" id="IPR013197">
    <property type="entry name" value="RNA_pol_III_RPC82-rel_HTH"/>
</dbReference>
<dbReference type="InterPro" id="IPR008806">
    <property type="entry name" value="RNA_pol_III_Rpc82_C"/>
</dbReference>
<organism evidence="10 11">
    <name type="scientific">Polistes dominula</name>
    <name type="common">European paper wasp</name>
    <name type="synonym">Vespa dominula</name>
    <dbReference type="NCBI Taxonomy" id="743375"/>
    <lineage>
        <taxon>Eukaryota</taxon>
        <taxon>Metazoa</taxon>
        <taxon>Ecdysozoa</taxon>
        <taxon>Arthropoda</taxon>
        <taxon>Hexapoda</taxon>
        <taxon>Insecta</taxon>
        <taxon>Pterygota</taxon>
        <taxon>Neoptera</taxon>
        <taxon>Endopterygota</taxon>
        <taxon>Hymenoptera</taxon>
        <taxon>Apocrita</taxon>
        <taxon>Aculeata</taxon>
        <taxon>Vespoidea</taxon>
        <taxon>Vespidae</taxon>
        <taxon>Polistinae</taxon>
        <taxon>Polistini</taxon>
        <taxon>Polistes</taxon>
    </lineage>
</organism>
<keyword evidence="10" id="KW-1185">Reference proteome</keyword>
<evidence type="ECO:0000256" key="3">
    <source>
        <dbReference type="ARBA" id="ARBA00022478"/>
    </source>
</evidence>
<dbReference type="InterPro" id="IPR039748">
    <property type="entry name" value="RPC3"/>
</dbReference>
<dbReference type="GeneID" id="107069163"/>
<keyword evidence="4 6" id="KW-0804">Transcription</keyword>
<evidence type="ECO:0000313" key="11">
    <source>
        <dbReference type="RefSeq" id="XP_015181696.1"/>
    </source>
</evidence>
<comment type="subcellular location">
    <subcellularLocation>
        <location evidence="1 6">Nucleus</location>
    </subcellularLocation>
</comment>
<evidence type="ECO:0000259" key="7">
    <source>
        <dbReference type="Pfam" id="PF05645"/>
    </source>
</evidence>
<dbReference type="RefSeq" id="XP_015181696.1">
    <property type="nucleotide sequence ID" value="XM_015326210.1"/>
</dbReference>
<name>A0ABM1INA9_POLDO</name>
<dbReference type="PANTHER" id="PTHR12949:SF0">
    <property type="entry name" value="DNA-DIRECTED RNA POLYMERASE III SUBUNIT RPC3"/>
    <property type="match status" value="1"/>
</dbReference>
<feature type="domain" description="RNA polymerase III subunit RPC82-related helix-turn-helix" evidence="8">
    <location>
        <begin position="7"/>
        <end position="67"/>
    </location>
</feature>
<evidence type="ECO:0000256" key="4">
    <source>
        <dbReference type="ARBA" id="ARBA00023163"/>
    </source>
</evidence>
<feature type="domain" description="DNA-directed RNA polymerase III subunit RPC3 winged-helix" evidence="9">
    <location>
        <begin position="318"/>
        <end position="395"/>
    </location>
</feature>
<evidence type="ECO:0000259" key="8">
    <source>
        <dbReference type="Pfam" id="PF08221"/>
    </source>
</evidence>
<evidence type="ECO:0000256" key="1">
    <source>
        <dbReference type="ARBA" id="ARBA00004123"/>
    </source>
</evidence>
<dbReference type="Pfam" id="PF05645">
    <property type="entry name" value="RNA_pol_Rpc82"/>
    <property type="match status" value="1"/>
</dbReference>
<sequence>MTARYANLCSSIALEHFGPIVQSVVDELFTRGPRTLKLLHQSIRIPLVKLKESLCSLIKHGLVSYHRDEGSMIYSLQQDKFILILRYPRYMFFVKNVCGDESERMLEEVLKHGYLTASQIIINTYKKIQQSSGGNVQPSLSSLKNNFDLVLKNQFLIRDLCTNLQSDCEEKPAFILPKLNLSAVENIIKGVKDDPEDSKIYFKVNFDRLTQDFRDQVIVSAIRTKFDDNAAELMRQLLFLMYLRTASWADTSNPIPYTEIKDAVRKLEYPRLLQYLDQYLTLLAEDKCQFIKRVGDSGGGQYSINMKQAFNQLAWSTLENVVLERFGSDAVRIFRLIPTKKYIEQAQILQLAMMSEKKAKCLMFLLVSNNFIQLQELKKTASSAALAKVFLLYHVDLDRISRQVIRDCHHALYNVRQRREHEMIVNKRLIEKKLRMQTFISNMKEHGATEEQLAEIEELMTPSEKQQLEQVQNVIKKLSATELHIDETLFVLTMYKRYHENPPKKLVDKSRD</sequence>
<dbReference type="Proteomes" id="UP000694924">
    <property type="component" value="Unplaced"/>
</dbReference>
<dbReference type="Gene3D" id="1.10.10.10">
    <property type="entry name" value="Winged helix-like DNA-binding domain superfamily/Winged helix DNA-binding domain"/>
    <property type="match status" value="4"/>
</dbReference>
<proteinExistence type="inferred from homology"/>
<evidence type="ECO:0000313" key="10">
    <source>
        <dbReference type="Proteomes" id="UP000694924"/>
    </source>
</evidence>
<dbReference type="Pfam" id="PF20912">
    <property type="entry name" value="RPC3_helical"/>
    <property type="match status" value="1"/>
</dbReference>
<dbReference type="GO" id="GO:0000428">
    <property type="term" value="C:DNA-directed RNA polymerase complex"/>
    <property type="evidence" value="ECO:0007669"/>
    <property type="project" value="UniProtKB-KW"/>
</dbReference>